<comment type="subcellular location">
    <subcellularLocation>
        <location evidence="1 12">Cell inner membrane</location>
        <topology evidence="1 12">Multi-pass membrane protein</topology>
    </subcellularLocation>
</comment>
<evidence type="ECO:0000313" key="15">
    <source>
        <dbReference type="Proteomes" id="UP000266091"/>
    </source>
</evidence>
<evidence type="ECO:0000256" key="9">
    <source>
        <dbReference type="ARBA" id="ARBA00034237"/>
    </source>
</evidence>
<feature type="transmembrane region" description="Helical" evidence="13">
    <location>
        <begin position="368"/>
        <end position="392"/>
    </location>
</feature>
<evidence type="ECO:0000256" key="4">
    <source>
        <dbReference type="ARBA" id="ARBA00022475"/>
    </source>
</evidence>
<gene>
    <name evidence="14" type="ORF">MESMUL_16140</name>
</gene>
<comment type="catalytic activity">
    <reaction evidence="10">
        <text>(S)-malate(in) + succinate(out) = (S)-malate(out) + succinate(in)</text>
        <dbReference type="Rhea" id="RHEA:29327"/>
        <dbReference type="ChEBI" id="CHEBI:15589"/>
        <dbReference type="ChEBI" id="CHEBI:30031"/>
    </reaction>
    <physiologicalReaction direction="right-to-left" evidence="10">
        <dbReference type="Rhea" id="RHEA:29329"/>
    </physiologicalReaction>
</comment>
<comment type="similarity">
    <text evidence="2 12">Belongs to the DcuA/DcuB transporter (TC 2.A.13.1) family.</text>
</comment>
<evidence type="ECO:0000256" key="1">
    <source>
        <dbReference type="ARBA" id="ARBA00004429"/>
    </source>
</evidence>
<sequence>MSSMSIFFWIELVIVLAVIFIGARFNGVGLGIWGGVGLFLIAVLFGVKPTAPPVDVLLIILAVVTAAATMDAAGGIDFLVSVAERIIRANPKYITILAPLVTWLFTFLAGTGHVVYPLQPVIYEVAMSAGIRPERPMAVATIASQQSITASPVSAATAAMLGMFAAYNWTSFGLAQILAICVPSTLLGVIVAGFVSMFLGKDLADDPEFQARVKAGLVKMPDPNGANKVLKPHAKRSAIVFLVFVAIAVASGLIPELRTLRGETKPLGMATVLEIFMLVNAAAILVTCRPKVDDIVKTPTMRAGVVAMIGIFGLAWLGDSFVGANKADLLAAVGGIAQAMPWTFAFVLFFVSVLLYSQAATARAVMPLGAALGIPPQTLIGMFPAVNGYFFIPTYGSLVAAIAFDGSGTTHIGKYVLNHSFMIPGLVATIVAVTTGLGIAGILY</sequence>
<dbReference type="RefSeq" id="WP_235005628.1">
    <property type="nucleotide sequence ID" value="NZ_BHWA01000009.1"/>
</dbReference>
<keyword evidence="4 12" id="KW-1003">Cell membrane</keyword>
<feature type="transmembrane region" description="Helical" evidence="13">
    <location>
        <begin position="6"/>
        <end position="23"/>
    </location>
</feature>
<feature type="transmembrane region" description="Helical" evidence="13">
    <location>
        <begin position="300"/>
        <end position="317"/>
    </location>
</feature>
<dbReference type="PANTHER" id="PTHR36106">
    <property type="entry name" value="ANAEROBIC C4-DICARBOXYLATE TRANSPORTER DCUB"/>
    <property type="match status" value="1"/>
</dbReference>
<feature type="transmembrane region" description="Helical" evidence="13">
    <location>
        <begin position="421"/>
        <end position="443"/>
    </location>
</feature>
<evidence type="ECO:0000256" key="8">
    <source>
        <dbReference type="ARBA" id="ARBA00023136"/>
    </source>
</evidence>
<dbReference type="GO" id="GO:0015556">
    <property type="term" value="F:C4-dicarboxylate transmembrane transporter activity"/>
    <property type="evidence" value="ECO:0007669"/>
    <property type="project" value="InterPro"/>
</dbReference>
<dbReference type="NCBIfam" id="NF009136">
    <property type="entry name" value="PRK12489.1"/>
    <property type="match status" value="1"/>
</dbReference>
<evidence type="ECO:0000256" key="10">
    <source>
        <dbReference type="ARBA" id="ARBA00034284"/>
    </source>
</evidence>
<dbReference type="NCBIfam" id="NF006927">
    <property type="entry name" value="PRK09412.1"/>
    <property type="match status" value="1"/>
</dbReference>
<reference evidence="14 15" key="1">
    <citation type="journal article" date="2018" name="Int. J. Syst. Evol. Microbiol.">
        <title>Mesosutterella multiformis gen. nov., sp. nov., a member of the family Sutterellaceae and Sutterella megalosphaeroides sp. nov., isolated from human faeces.</title>
        <authorList>
            <person name="Sakamoto M."/>
            <person name="Ikeyama N."/>
            <person name="Kunihiro T."/>
            <person name="Iino T."/>
            <person name="Yuki M."/>
            <person name="Ohkuma M."/>
        </authorList>
    </citation>
    <scope>NUCLEOTIDE SEQUENCE [LARGE SCALE GENOMIC DNA]</scope>
    <source>
        <strain evidence="14 15">4NBBH2</strain>
    </source>
</reference>
<accession>A0A388SFN5</accession>
<proteinExistence type="inferred from homology"/>
<feature type="transmembrane region" description="Helical" evidence="13">
    <location>
        <begin position="177"/>
        <end position="199"/>
    </location>
</feature>
<dbReference type="InterPro" id="IPR004668">
    <property type="entry name" value="Anaer_Dcu_memb_transpt"/>
</dbReference>
<keyword evidence="15" id="KW-1185">Reference proteome</keyword>
<feature type="transmembrane region" description="Helical" evidence="13">
    <location>
        <begin position="329"/>
        <end position="356"/>
    </location>
</feature>
<evidence type="ECO:0000256" key="5">
    <source>
        <dbReference type="ARBA" id="ARBA00022519"/>
    </source>
</evidence>
<dbReference type="Proteomes" id="UP000266091">
    <property type="component" value="Unassembled WGS sequence"/>
</dbReference>
<evidence type="ECO:0000256" key="3">
    <source>
        <dbReference type="ARBA" id="ARBA00022448"/>
    </source>
</evidence>
<evidence type="ECO:0000256" key="6">
    <source>
        <dbReference type="ARBA" id="ARBA00022692"/>
    </source>
</evidence>
<organism evidence="14 15">
    <name type="scientific">Mesosutterella multiformis</name>
    <dbReference type="NCBI Taxonomy" id="2259133"/>
    <lineage>
        <taxon>Bacteria</taxon>
        <taxon>Pseudomonadati</taxon>
        <taxon>Pseudomonadota</taxon>
        <taxon>Betaproteobacteria</taxon>
        <taxon>Burkholderiales</taxon>
        <taxon>Sutterellaceae</taxon>
        <taxon>Mesosutterella</taxon>
    </lineage>
</organism>
<evidence type="ECO:0000256" key="13">
    <source>
        <dbReference type="SAM" id="Phobius"/>
    </source>
</evidence>
<comment type="catalytic activity">
    <reaction evidence="11">
        <text>fumarate(in) + succinate(out) = fumarate(out) + succinate(in)</text>
        <dbReference type="Rhea" id="RHEA:29323"/>
        <dbReference type="ChEBI" id="CHEBI:29806"/>
        <dbReference type="ChEBI" id="CHEBI:30031"/>
    </reaction>
    <physiologicalReaction direction="right-to-left" evidence="11">
        <dbReference type="Rhea" id="RHEA:29325"/>
    </physiologicalReaction>
</comment>
<feature type="transmembrane region" description="Helical" evidence="13">
    <location>
        <begin position="30"/>
        <end position="47"/>
    </location>
</feature>
<name>A0A388SFN5_9BURK</name>
<dbReference type="NCBIfam" id="TIGR00770">
    <property type="entry name" value="Dcu"/>
    <property type="match status" value="1"/>
</dbReference>
<evidence type="ECO:0000313" key="14">
    <source>
        <dbReference type="EMBL" id="GBO94260.1"/>
    </source>
</evidence>
<dbReference type="PIRSF" id="PIRSF004539">
    <property type="entry name" value="C4-dicrbxl_trns"/>
    <property type="match status" value="1"/>
</dbReference>
<keyword evidence="7 13" id="KW-1133">Transmembrane helix</keyword>
<keyword evidence="6 13" id="KW-0812">Transmembrane</keyword>
<feature type="transmembrane region" description="Helical" evidence="13">
    <location>
        <begin position="238"/>
        <end position="255"/>
    </location>
</feature>
<dbReference type="Pfam" id="PF03605">
    <property type="entry name" value="DcuA_DcuB"/>
    <property type="match status" value="1"/>
</dbReference>
<keyword evidence="8 12" id="KW-0472">Membrane</keyword>
<evidence type="ECO:0000256" key="12">
    <source>
        <dbReference type="PIRNR" id="PIRNR004539"/>
    </source>
</evidence>
<dbReference type="GO" id="GO:0005886">
    <property type="term" value="C:plasma membrane"/>
    <property type="evidence" value="ECO:0007669"/>
    <property type="project" value="UniProtKB-SubCell"/>
</dbReference>
<keyword evidence="5 12" id="KW-0997">Cell inner membrane</keyword>
<feature type="transmembrane region" description="Helical" evidence="13">
    <location>
        <begin position="59"/>
        <end position="82"/>
    </location>
</feature>
<evidence type="ECO:0000256" key="11">
    <source>
        <dbReference type="ARBA" id="ARBA00034287"/>
    </source>
</evidence>
<dbReference type="AlphaFoldDB" id="A0A388SFN5"/>
<keyword evidence="3 12" id="KW-0813">Transport</keyword>
<feature type="transmembrane region" description="Helical" evidence="13">
    <location>
        <begin position="94"/>
        <end position="116"/>
    </location>
</feature>
<comment type="catalytic activity">
    <reaction evidence="9">
        <text>L-aspartate(in) + succinate(out) = L-aspartate(out) + succinate(in)</text>
        <dbReference type="Rhea" id="RHEA:29343"/>
        <dbReference type="ChEBI" id="CHEBI:29991"/>
        <dbReference type="ChEBI" id="CHEBI:30031"/>
    </reaction>
    <physiologicalReaction direction="right-to-left" evidence="9">
        <dbReference type="Rhea" id="RHEA:29345"/>
    </physiologicalReaction>
</comment>
<evidence type="ECO:0000256" key="2">
    <source>
        <dbReference type="ARBA" id="ARBA00006413"/>
    </source>
</evidence>
<feature type="transmembrane region" description="Helical" evidence="13">
    <location>
        <begin position="267"/>
        <end position="288"/>
    </location>
</feature>
<comment type="function">
    <text evidence="12">Responsible for the transport of C4-dicarboxylates.</text>
</comment>
<protein>
    <recommendedName>
        <fullName evidence="12">C4-dicarboxylate transporter</fullName>
    </recommendedName>
</protein>
<evidence type="ECO:0000256" key="7">
    <source>
        <dbReference type="ARBA" id="ARBA00022989"/>
    </source>
</evidence>
<dbReference type="EMBL" id="BGZJ01000001">
    <property type="protein sequence ID" value="GBO94260.1"/>
    <property type="molecule type" value="Genomic_DNA"/>
</dbReference>
<dbReference type="PANTHER" id="PTHR36106:SF1">
    <property type="entry name" value="ANAEROBIC C4-DICARBOXYLATE TRANSPORTER DCUB"/>
    <property type="match status" value="1"/>
</dbReference>
<comment type="caution">
    <text evidence="14">The sequence shown here is derived from an EMBL/GenBank/DDBJ whole genome shotgun (WGS) entry which is preliminary data.</text>
</comment>
<accession>A0A401LM60</accession>